<dbReference type="SUPFAM" id="SSF110857">
    <property type="entry name" value="Gamma-glutamyl cyclotransferase-like"/>
    <property type="match status" value="1"/>
</dbReference>
<dbReference type="STRING" id="1806994.A0A507BXC9"/>
<dbReference type="GeneID" id="42006208"/>
<dbReference type="RefSeq" id="XP_031023131.1">
    <property type="nucleotide sequence ID" value="XM_031170911.1"/>
</dbReference>
<protein>
    <recommendedName>
        <fullName evidence="1">glutathione-specific gamma-glutamylcyclotransferase</fullName>
        <ecNumber evidence="1">4.3.2.7</ecNumber>
    </recommendedName>
</protein>
<keyword evidence="2" id="KW-0456">Lyase</keyword>
<evidence type="ECO:0000313" key="3">
    <source>
        <dbReference type="EMBL" id="TPX31788.1"/>
    </source>
</evidence>
<dbReference type="GO" id="GO:0006751">
    <property type="term" value="P:glutathione catabolic process"/>
    <property type="evidence" value="ECO:0007669"/>
    <property type="project" value="InterPro"/>
</dbReference>
<sequence length="247" mass="27887">MLVFGYGSLIWKADFKYEFKTSAFIRGYKRRFWQGSIDHRGTHEAPGRVVTLLPTEEWKERFSHLDETIDDEDDLVWGVVYKIAAEDVESVRSHLDHREKNGYSTYNVDVFHPSVGNATIPMFSDVLVYVADSSNESFLGPAPISQIAKIIADRSGPSGPNVHYLYGLTHSLKLVNGLDKHLIQLEAAVESYLAETGGLARPRHVVTEKDTNDLKLLHRLSQEKLDLDFQTGSLSFHQLQPILVMSS</sequence>
<dbReference type="Pfam" id="PF04752">
    <property type="entry name" value="ChaC"/>
    <property type="match status" value="1"/>
</dbReference>
<gene>
    <name evidence="3" type="ORF">SmJEL517_g04983</name>
</gene>
<dbReference type="InterPro" id="IPR036568">
    <property type="entry name" value="GGCT-like_sf"/>
</dbReference>
<dbReference type="CDD" id="cd06661">
    <property type="entry name" value="GGCT_like"/>
    <property type="match status" value="1"/>
</dbReference>
<reference evidence="3 4" key="1">
    <citation type="journal article" date="2019" name="Sci. Rep.">
        <title>Comparative genomics of chytrid fungi reveal insights into the obligate biotrophic and pathogenic lifestyle of Synchytrium endobioticum.</title>
        <authorList>
            <person name="van de Vossenberg B.T.L.H."/>
            <person name="Warris S."/>
            <person name="Nguyen H.D.T."/>
            <person name="van Gent-Pelzer M.P.E."/>
            <person name="Joly D.L."/>
            <person name="van de Geest H.C."/>
            <person name="Bonants P.J.M."/>
            <person name="Smith D.S."/>
            <person name="Levesque C.A."/>
            <person name="van der Lee T.A.J."/>
        </authorList>
    </citation>
    <scope>NUCLEOTIDE SEQUENCE [LARGE SCALE GENOMIC DNA]</scope>
    <source>
        <strain evidence="3 4">JEL517</strain>
    </source>
</reference>
<dbReference type="GO" id="GO:0061928">
    <property type="term" value="F:glutathione specific gamma-glutamylcyclotransferase activity"/>
    <property type="evidence" value="ECO:0007669"/>
    <property type="project" value="UniProtKB-EC"/>
</dbReference>
<dbReference type="Gene3D" id="3.10.490.10">
    <property type="entry name" value="Gamma-glutamyl cyclotransferase-like"/>
    <property type="match status" value="1"/>
</dbReference>
<dbReference type="EMBL" id="QEAO01000039">
    <property type="protein sequence ID" value="TPX31788.1"/>
    <property type="molecule type" value="Genomic_DNA"/>
</dbReference>
<dbReference type="Proteomes" id="UP000319731">
    <property type="component" value="Unassembled WGS sequence"/>
</dbReference>
<evidence type="ECO:0000256" key="1">
    <source>
        <dbReference type="ARBA" id="ARBA00012344"/>
    </source>
</evidence>
<dbReference type="GO" id="GO:0005737">
    <property type="term" value="C:cytoplasm"/>
    <property type="evidence" value="ECO:0007669"/>
    <property type="project" value="TreeGrafter"/>
</dbReference>
<dbReference type="EC" id="4.3.2.7" evidence="1"/>
<dbReference type="AlphaFoldDB" id="A0A507BXC9"/>
<dbReference type="PANTHER" id="PTHR12192">
    <property type="entry name" value="CATION TRANSPORT PROTEIN CHAC-RELATED"/>
    <property type="match status" value="1"/>
</dbReference>
<accession>A0A507BXC9</accession>
<dbReference type="InterPro" id="IPR006840">
    <property type="entry name" value="ChaC"/>
</dbReference>
<evidence type="ECO:0000313" key="4">
    <source>
        <dbReference type="Proteomes" id="UP000319731"/>
    </source>
</evidence>
<comment type="caution">
    <text evidence="3">The sequence shown here is derived from an EMBL/GenBank/DDBJ whole genome shotgun (WGS) entry which is preliminary data.</text>
</comment>
<proteinExistence type="predicted"/>
<name>A0A507BXC9_9FUNG</name>
<keyword evidence="4" id="KW-1185">Reference proteome</keyword>
<evidence type="ECO:0000256" key="2">
    <source>
        <dbReference type="ARBA" id="ARBA00023239"/>
    </source>
</evidence>
<organism evidence="3 4">
    <name type="scientific">Synchytrium microbalum</name>
    <dbReference type="NCBI Taxonomy" id="1806994"/>
    <lineage>
        <taxon>Eukaryota</taxon>
        <taxon>Fungi</taxon>
        <taxon>Fungi incertae sedis</taxon>
        <taxon>Chytridiomycota</taxon>
        <taxon>Chytridiomycota incertae sedis</taxon>
        <taxon>Chytridiomycetes</taxon>
        <taxon>Synchytriales</taxon>
        <taxon>Synchytriaceae</taxon>
        <taxon>Synchytrium</taxon>
    </lineage>
</organism>
<dbReference type="PANTHER" id="PTHR12192:SF2">
    <property type="entry name" value="GLUTATHIONE-SPECIFIC GAMMA-GLUTAMYLCYCLOTRANSFERASE 2"/>
    <property type="match status" value="1"/>
</dbReference>
<dbReference type="InterPro" id="IPR013024">
    <property type="entry name" value="GGCT-like"/>
</dbReference>
<dbReference type="OrthoDB" id="1933483at2759"/>